<accession>Q3UTN8</accession>
<dbReference type="AlphaFoldDB" id="Q3UTN8"/>
<evidence type="ECO:0000313" key="1">
    <source>
        <dbReference type="EMBL" id="BAE23942.1"/>
    </source>
</evidence>
<reference evidence="1" key="6">
    <citation type="submission" date="2004-03" db="EMBL/GenBank/DDBJ databases">
        <authorList>
            <person name="Arakawa T."/>
            <person name="Carninci P."/>
            <person name="Fukuda S."/>
            <person name="Hashizume W."/>
            <person name="Hayashida K."/>
            <person name="Hori F."/>
            <person name="Iida J."/>
            <person name="Imamura K."/>
            <person name="Imotani K."/>
            <person name="Itoh M."/>
            <person name="Kanagawa S."/>
            <person name="Kawai J."/>
            <person name="Kojima M."/>
            <person name="Konno H."/>
            <person name="Murata M."/>
            <person name="Nakamura M."/>
            <person name="Ninomiya N."/>
            <person name="Nishiyori H."/>
            <person name="Nomura K."/>
            <person name="Ohno M."/>
            <person name="Sakazume N."/>
            <person name="Sano H."/>
            <person name="Sasaki D."/>
            <person name="Shibata K."/>
            <person name="Shiraki T."/>
            <person name="Tagami M."/>
            <person name="Tagami Y."/>
            <person name="Waki K."/>
            <person name="Watahiki A."/>
            <person name="Muramatsu M."/>
            <person name="Hayashizaki Y."/>
        </authorList>
    </citation>
    <scope>NUCLEOTIDE SEQUENCE</scope>
    <source>
        <strain evidence="1">C57BL/6J</strain>
        <tissue evidence="1">Cerebellum</tissue>
    </source>
</reference>
<protein>
    <submittedName>
        <fullName evidence="1">Uncharacterized protein</fullName>
    </submittedName>
</protein>
<sequence length="119" mass="13716">MNLGFPQYCWLGTLFVTFYRITWWQFISYFSQMSFFSFPSWNWEGIGEIIVPFCVHLFEDGYFSALCPNWNVIAFGFIPGASMMAKGNHLDQFPEFMCCLSFSLRNGGVVEEKLGQGLA</sequence>
<reference evidence="1" key="7">
    <citation type="journal article" date="2005" name="Science">
        <title>The Transcriptional Landscape of the Mammalian Genome.</title>
        <authorList>
            <consortium name="The FANTOM Consortium"/>
            <consortium name="Riken Genome Exploration Research Group and Genome Science Group (Genome Network Project Core Group)"/>
        </authorList>
    </citation>
    <scope>NUCLEOTIDE SEQUENCE</scope>
    <source>
        <strain evidence="1">C57BL/6J</strain>
        <tissue evidence="1">Cerebellum</tissue>
    </source>
</reference>
<name>Q3UTN8_MOUSE</name>
<reference evidence="1" key="1">
    <citation type="journal article" date="1999" name="Methods Enzymol.">
        <title>High-efficiency full-length cDNA cloning.</title>
        <authorList>
            <person name="Carninci P."/>
            <person name="Hayashizaki Y."/>
        </authorList>
    </citation>
    <scope>NUCLEOTIDE SEQUENCE</scope>
    <source>
        <strain evidence="1">C57BL/6J</strain>
        <tissue evidence="1">Cerebellum</tissue>
    </source>
</reference>
<reference evidence="1" key="8">
    <citation type="journal article" date="2005" name="Science">
        <title>Antisense Transcription in the Mammalian Transcriptome.</title>
        <authorList>
            <consortium name="RIKEN Genome Exploration Research Group and Genome Science Group (Genome Network Project Core Group) and the FANTOM Consortium"/>
        </authorList>
    </citation>
    <scope>NUCLEOTIDE SEQUENCE</scope>
    <source>
        <strain evidence="1">C57BL/6J</strain>
        <tissue evidence="1">Cerebellum</tissue>
    </source>
</reference>
<reference evidence="1" key="5">
    <citation type="journal article" date="2002" name="Nature">
        <title>Analysis of the mouse transcriptome based on functional annotation of 60,770 full-length cDNAs.</title>
        <authorList>
            <consortium name="The FANTOM Consortium and the RIKEN Genome Exploration Research Group Phase I and II Team"/>
        </authorList>
    </citation>
    <scope>NUCLEOTIDE SEQUENCE</scope>
    <source>
        <strain evidence="1">C57BL/6J</strain>
        <tissue evidence="1">Cerebellum</tissue>
    </source>
</reference>
<reference evidence="1" key="3">
    <citation type="journal article" date="2000" name="Genome Res.">
        <title>RIKEN integrated sequence analysis (RISA) system--384-format sequencing pipeline with 384 multicapillary sequencer.</title>
        <authorList>
            <person name="Shibata K."/>
            <person name="Itoh M."/>
            <person name="Aizawa K."/>
            <person name="Nagaoka S."/>
            <person name="Sasaki N."/>
            <person name="Carninci P."/>
            <person name="Konno H."/>
            <person name="Akiyama J."/>
            <person name="Nishi K."/>
            <person name="Kitsunai T."/>
            <person name="Tashiro H."/>
            <person name="Itoh M."/>
            <person name="Sumi N."/>
            <person name="Ishii Y."/>
            <person name="Nakamura S."/>
            <person name="Hazama M."/>
            <person name="Nishine T."/>
            <person name="Harada A."/>
            <person name="Yamamoto R."/>
            <person name="Matsumoto H."/>
            <person name="Sakaguchi S."/>
            <person name="Ikegami T."/>
            <person name="Kashiwagi K."/>
            <person name="Fujiwake S."/>
            <person name="Inoue K."/>
            <person name="Togawa Y."/>
            <person name="Izawa M."/>
            <person name="Ohara E."/>
            <person name="Watahiki M."/>
            <person name="Yoneda Y."/>
            <person name="Ishikawa T."/>
            <person name="Ozawa K."/>
            <person name="Tanaka T."/>
            <person name="Matsuura S."/>
            <person name="Kawai J."/>
            <person name="Okazaki Y."/>
            <person name="Muramatsu M."/>
            <person name="Inoue Y."/>
            <person name="Kira A."/>
            <person name="Hayashizaki Y."/>
        </authorList>
    </citation>
    <scope>NUCLEOTIDE SEQUENCE</scope>
    <source>
        <strain evidence="1">C57BL/6J</strain>
        <tissue evidence="1">Cerebellum</tissue>
    </source>
</reference>
<reference evidence="1" key="4">
    <citation type="journal article" date="2001" name="Nature">
        <title>Functional annotation of a full-length mouse cDNA collection.</title>
        <authorList>
            <consortium name="The RIKEN Genome Exploration Research Group Phase II Team and the FANTOM Consortium"/>
        </authorList>
    </citation>
    <scope>NUCLEOTIDE SEQUENCE</scope>
    <source>
        <strain evidence="1">C57BL/6J</strain>
        <tissue evidence="1">Cerebellum</tissue>
    </source>
</reference>
<organism evidence="1">
    <name type="scientific">Mus musculus</name>
    <name type="common">Mouse</name>
    <dbReference type="NCBI Taxonomy" id="10090"/>
    <lineage>
        <taxon>Eukaryota</taxon>
        <taxon>Metazoa</taxon>
        <taxon>Chordata</taxon>
        <taxon>Craniata</taxon>
        <taxon>Vertebrata</taxon>
        <taxon>Euteleostomi</taxon>
        <taxon>Mammalia</taxon>
        <taxon>Eutheria</taxon>
        <taxon>Euarchontoglires</taxon>
        <taxon>Glires</taxon>
        <taxon>Rodentia</taxon>
        <taxon>Myomorpha</taxon>
        <taxon>Muroidea</taxon>
        <taxon>Muridae</taxon>
        <taxon>Murinae</taxon>
        <taxon>Mus</taxon>
        <taxon>Mus</taxon>
    </lineage>
</organism>
<reference evidence="1" key="2">
    <citation type="journal article" date="2000" name="Genome Res.">
        <title>Normalization and subtraction of cap-trapper-selected cDNAs to prepare full-length cDNA libraries for rapid discovery of new genes.</title>
        <authorList>
            <person name="Carninci P."/>
            <person name="Shibata Y."/>
            <person name="Hayatsu N."/>
            <person name="Sugahara Y."/>
            <person name="Shibata K."/>
            <person name="Itoh M."/>
            <person name="Konno H."/>
            <person name="Okazaki Y."/>
            <person name="Muramatsu M."/>
            <person name="Hayashizaki Y."/>
        </authorList>
    </citation>
    <scope>NUCLEOTIDE SEQUENCE</scope>
    <source>
        <strain evidence="1">C57BL/6J</strain>
        <tissue evidence="1">Cerebellum</tissue>
    </source>
</reference>
<dbReference type="EMBL" id="AK139281">
    <property type="protein sequence ID" value="BAE23942.1"/>
    <property type="molecule type" value="mRNA"/>
</dbReference>
<proteinExistence type="evidence at transcript level"/>